<keyword evidence="2" id="KW-1185">Reference proteome</keyword>
<reference evidence="1 2" key="1">
    <citation type="submission" date="2019-11" db="EMBL/GenBank/DDBJ databases">
        <title>Spirosoma endbachense sp. nov., isolated from a natural salt meadow.</title>
        <authorList>
            <person name="Rojas J."/>
            <person name="Ambika Manirajan B."/>
            <person name="Ratering S."/>
            <person name="Suarez C."/>
            <person name="Geissler-Plaum R."/>
            <person name="Schnell S."/>
        </authorList>
    </citation>
    <scope>NUCLEOTIDE SEQUENCE [LARGE SCALE GENOMIC DNA]</scope>
    <source>
        <strain evidence="1 2">I-24</strain>
    </source>
</reference>
<evidence type="ECO:0000313" key="1">
    <source>
        <dbReference type="EMBL" id="QHW01016.1"/>
    </source>
</evidence>
<dbReference type="RefSeq" id="WP_162391410.1">
    <property type="nucleotide sequence ID" value="NZ_CP045997.1"/>
</dbReference>
<organism evidence="1 2">
    <name type="scientific">Spirosoma endbachense</name>
    <dbReference type="NCBI Taxonomy" id="2666025"/>
    <lineage>
        <taxon>Bacteria</taxon>
        <taxon>Pseudomonadati</taxon>
        <taxon>Bacteroidota</taxon>
        <taxon>Cytophagia</taxon>
        <taxon>Cytophagales</taxon>
        <taxon>Cytophagaceae</taxon>
        <taxon>Spirosoma</taxon>
    </lineage>
</organism>
<sequence>MKREIFYINTDLNLLAPYDLAPLAEALVRHGVLCSLYVGPAQNGLWSARLETSGSCSEPDLNIGVMLMAIDALDESSHKLWAACTRREFDIGYQCGDEPREFSHHLSTTILARIAEVGARVVLTLYSVEQHPGSKLDEK</sequence>
<dbReference type="KEGG" id="senf:GJR95_40960"/>
<dbReference type="Proteomes" id="UP000464577">
    <property type="component" value="Chromosome"/>
</dbReference>
<dbReference type="EMBL" id="CP045997">
    <property type="protein sequence ID" value="QHW01016.1"/>
    <property type="molecule type" value="Genomic_DNA"/>
</dbReference>
<protein>
    <recommendedName>
        <fullName evidence="3">DUF4279 domain-containing protein</fullName>
    </recommendedName>
</protein>
<gene>
    <name evidence="1" type="ORF">GJR95_40960</name>
</gene>
<evidence type="ECO:0000313" key="2">
    <source>
        <dbReference type="Proteomes" id="UP000464577"/>
    </source>
</evidence>
<name>A0A6P1W7L4_9BACT</name>
<accession>A0A6P1W7L4</accession>
<evidence type="ECO:0008006" key="3">
    <source>
        <dbReference type="Google" id="ProtNLM"/>
    </source>
</evidence>
<proteinExistence type="predicted"/>
<dbReference type="AlphaFoldDB" id="A0A6P1W7L4"/>